<dbReference type="GO" id="GO:0031460">
    <property type="term" value="P:glycine betaine transport"/>
    <property type="evidence" value="ECO:0007669"/>
    <property type="project" value="TreeGrafter"/>
</dbReference>
<accession>A0A7W9MWJ9</accession>
<protein>
    <submittedName>
        <fullName evidence="8">Osmoprotectant transport system permease protein</fullName>
    </submittedName>
</protein>
<dbReference type="Proteomes" id="UP000549971">
    <property type="component" value="Unassembled WGS sequence"/>
</dbReference>
<dbReference type="InterPro" id="IPR000515">
    <property type="entry name" value="MetI-like"/>
</dbReference>
<organism evidence="8 9">
    <name type="scientific">Kribbella italica</name>
    <dbReference type="NCBI Taxonomy" id="1540520"/>
    <lineage>
        <taxon>Bacteria</taxon>
        <taxon>Bacillati</taxon>
        <taxon>Actinomycetota</taxon>
        <taxon>Actinomycetes</taxon>
        <taxon>Propionibacteriales</taxon>
        <taxon>Kribbellaceae</taxon>
        <taxon>Kribbella</taxon>
    </lineage>
</organism>
<dbReference type="EMBL" id="JACHMY010000001">
    <property type="protein sequence ID" value="MBB5838904.1"/>
    <property type="molecule type" value="Genomic_DNA"/>
</dbReference>
<keyword evidence="9" id="KW-1185">Reference proteome</keyword>
<dbReference type="AlphaFoldDB" id="A0A7W9MWJ9"/>
<feature type="transmembrane region" description="Helical" evidence="6">
    <location>
        <begin position="155"/>
        <end position="175"/>
    </location>
</feature>
<proteinExistence type="inferred from homology"/>
<dbReference type="PANTHER" id="PTHR30177">
    <property type="entry name" value="GLYCINE BETAINE/L-PROLINE TRANSPORT SYSTEM PERMEASE PROTEIN PROW"/>
    <property type="match status" value="1"/>
</dbReference>
<keyword evidence="2 6" id="KW-0813">Transport</keyword>
<comment type="similarity">
    <text evidence="6">Belongs to the binding-protein-dependent transport system permease family.</text>
</comment>
<dbReference type="CDD" id="cd06261">
    <property type="entry name" value="TM_PBP2"/>
    <property type="match status" value="1"/>
</dbReference>
<dbReference type="GO" id="GO:0055085">
    <property type="term" value="P:transmembrane transport"/>
    <property type="evidence" value="ECO:0007669"/>
    <property type="project" value="InterPro"/>
</dbReference>
<dbReference type="InterPro" id="IPR051204">
    <property type="entry name" value="ABC_transp_perm/SBD"/>
</dbReference>
<keyword evidence="4 6" id="KW-1133">Transmembrane helix</keyword>
<comment type="subcellular location">
    <subcellularLocation>
        <location evidence="6">Cell membrane</location>
        <topology evidence="6">Multi-pass membrane protein</topology>
    </subcellularLocation>
    <subcellularLocation>
        <location evidence="1">Membrane</location>
        <topology evidence="1">Multi-pass membrane protein</topology>
    </subcellularLocation>
</comment>
<dbReference type="InterPro" id="IPR035906">
    <property type="entry name" value="MetI-like_sf"/>
</dbReference>
<dbReference type="Gene3D" id="1.10.3720.10">
    <property type="entry name" value="MetI-like"/>
    <property type="match status" value="1"/>
</dbReference>
<dbReference type="GO" id="GO:0005886">
    <property type="term" value="C:plasma membrane"/>
    <property type="evidence" value="ECO:0007669"/>
    <property type="project" value="UniProtKB-SubCell"/>
</dbReference>
<feature type="transmembrane region" description="Helical" evidence="6">
    <location>
        <begin position="29"/>
        <end position="51"/>
    </location>
</feature>
<dbReference type="PROSITE" id="PS50928">
    <property type="entry name" value="ABC_TM1"/>
    <property type="match status" value="1"/>
</dbReference>
<reference evidence="8 9" key="1">
    <citation type="submission" date="2020-08" db="EMBL/GenBank/DDBJ databases">
        <title>Sequencing the genomes of 1000 actinobacteria strains.</title>
        <authorList>
            <person name="Klenk H.-P."/>
        </authorList>
    </citation>
    <scope>NUCLEOTIDE SEQUENCE [LARGE SCALE GENOMIC DNA]</scope>
    <source>
        <strain evidence="8 9">DSM 28967</strain>
    </source>
</reference>
<dbReference type="SUPFAM" id="SSF161098">
    <property type="entry name" value="MetI-like"/>
    <property type="match status" value="1"/>
</dbReference>
<evidence type="ECO:0000259" key="7">
    <source>
        <dbReference type="PROSITE" id="PS50928"/>
    </source>
</evidence>
<name>A0A7W9MWJ9_9ACTN</name>
<keyword evidence="5 6" id="KW-0472">Membrane</keyword>
<comment type="caution">
    <text evidence="8">The sequence shown here is derived from an EMBL/GenBank/DDBJ whole genome shotgun (WGS) entry which is preliminary data.</text>
</comment>
<keyword evidence="3 6" id="KW-0812">Transmembrane</keyword>
<evidence type="ECO:0000313" key="9">
    <source>
        <dbReference type="Proteomes" id="UP000549971"/>
    </source>
</evidence>
<feature type="transmembrane region" description="Helical" evidence="6">
    <location>
        <begin position="187"/>
        <end position="212"/>
    </location>
</feature>
<evidence type="ECO:0000256" key="4">
    <source>
        <dbReference type="ARBA" id="ARBA00022989"/>
    </source>
</evidence>
<evidence type="ECO:0000256" key="5">
    <source>
        <dbReference type="ARBA" id="ARBA00023136"/>
    </source>
</evidence>
<gene>
    <name evidence="8" type="ORF">HDA39_005638</name>
</gene>
<dbReference type="RefSeq" id="WP_184800122.1">
    <property type="nucleotide sequence ID" value="NZ_JACHMY010000001.1"/>
</dbReference>
<dbReference type="PANTHER" id="PTHR30177:SF33">
    <property type="entry name" value="POSSIBLE OSMOPROTECTANT (GLYCINE BETAINE_CARNITINE_CHOLINE_L-PROLINE) TRANSPORT INTEGRAL MEMBRANE PROTEIN ABC TRANSPORTER PROZ"/>
    <property type="match status" value="1"/>
</dbReference>
<evidence type="ECO:0000313" key="8">
    <source>
        <dbReference type="EMBL" id="MBB5838904.1"/>
    </source>
</evidence>
<feature type="transmembrane region" description="Helical" evidence="6">
    <location>
        <begin position="72"/>
        <end position="99"/>
    </location>
</feature>
<dbReference type="Pfam" id="PF00528">
    <property type="entry name" value="BPD_transp_1"/>
    <property type="match status" value="1"/>
</dbReference>
<evidence type="ECO:0000256" key="2">
    <source>
        <dbReference type="ARBA" id="ARBA00022448"/>
    </source>
</evidence>
<evidence type="ECO:0000256" key="6">
    <source>
        <dbReference type="RuleBase" id="RU363032"/>
    </source>
</evidence>
<sequence length="238" mass="24595">MVQGFLDFISDSANWAGAEGIGNRILQHLGYTFLSLLIATLIALPIGLLIGHTRRGAFVAINTGNAARALPTLGLLTLIVLLIGIGQVPVIVALVVLGIPPIMASTYAGVSGVDRSTIDAARGMGMTGREILTKVEIPIALPLIISGLRSATLQIVSTATVAAYVALGGLGRYVIDGLSLRDFPQMLTGAVLVAVLAILLDLLFAFAGRYAVSAGLTGRLRRKTDTKTSTAPAPAGVQ</sequence>
<evidence type="ECO:0000256" key="1">
    <source>
        <dbReference type="ARBA" id="ARBA00004141"/>
    </source>
</evidence>
<feature type="domain" description="ABC transmembrane type-1" evidence="7">
    <location>
        <begin position="25"/>
        <end position="204"/>
    </location>
</feature>
<evidence type="ECO:0000256" key="3">
    <source>
        <dbReference type="ARBA" id="ARBA00022692"/>
    </source>
</evidence>